<dbReference type="GO" id="GO:0005634">
    <property type="term" value="C:nucleus"/>
    <property type="evidence" value="ECO:0007669"/>
    <property type="project" value="UniProtKB-SubCell"/>
</dbReference>
<dbReference type="EC" id="3.4.22.-" evidence="10"/>
<evidence type="ECO:0000256" key="3">
    <source>
        <dbReference type="ARBA" id="ARBA00022490"/>
    </source>
</evidence>
<name>A0A9N8VJG7_9GLOM</name>
<feature type="region of interest" description="Disordered" evidence="11">
    <location>
        <begin position="398"/>
        <end position="452"/>
    </location>
</feature>
<feature type="compositionally biased region" description="Low complexity" evidence="11">
    <location>
        <begin position="47"/>
        <end position="69"/>
    </location>
</feature>
<feature type="compositionally biased region" description="Acidic residues" evidence="11">
    <location>
        <begin position="37"/>
        <end position="46"/>
    </location>
</feature>
<comment type="caution">
    <text evidence="13">The sequence shown here is derived from an EMBL/GenBank/DDBJ whole genome shotgun (WGS) entry which is preliminary data.</text>
</comment>
<keyword evidence="7" id="KW-0653">Protein transport</keyword>
<organism evidence="13 14">
    <name type="scientific">Ambispora gerdemannii</name>
    <dbReference type="NCBI Taxonomy" id="144530"/>
    <lineage>
        <taxon>Eukaryota</taxon>
        <taxon>Fungi</taxon>
        <taxon>Fungi incertae sedis</taxon>
        <taxon>Mucoromycota</taxon>
        <taxon>Glomeromycotina</taxon>
        <taxon>Glomeromycetes</taxon>
        <taxon>Archaeosporales</taxon>
        <taxon>Ambisporaceae</taxon>
        <taxon>Ambispora</taxon>
    </lineage>
</organism>
<dbReference type="PANTHER" id="PTHR22624">
    <property type="entry name" value="CYSTEINE PROTEASE ATG4"/>
    <property type="match status" value="1"/>
</dbReference>
<evidence type="ECO:0000256" key="7">
    <source>
        <dbReference type="ARBA" id="ARBA00022927"/>
    </source>
</evidence>
<keyword evidence="3 10" id="KW-0963">Cytoplasm</keyword>
<evidence type="ECO:0000256" key="2">
    <source>
        <dbReference type="ARBA" id="ARBA00022448"/>
    </source>
</evidence>
<dbReference type="AlphaFoldDB" id="A0A9N8VJG7"/>
<evidence type="ECO:0000259" key="12">
    <source>
        <dbReference type="Pfam" id="PF03416"/>
    </source>
</evidence>
<protein>
    <recommendedName>
        <fullName evidence="10">Cysteine protease</fullName>
        <ecNumber evidence="10">3.4.22.-</ecNumber>
    </recommendedName>
</protein>
<keyword evidence="6" id="KW-0788">Thiol protease</keyword>
<dbReference type="InterPro" id="IPR046792">
    <property type="entry name" value="Peptidase_C54_cat"/>
</dbReference>
<evidence type="ECO:0000256" key="1">
    <source>
        <dbReference type="ARBA" id="ARBA00010958"/>
    </source>
</evidence>
<dbReference type="GO" id="GO:0004197">
    <property type="term" value="F:cysteine-type endopeptidase activity"/>
    <property type="evidence" value="ECO:0007669"/>
    <property type="project" value="TreeGrafter"/>
</dbReference>
<keyword evidence="14" id="KW-1185">Reference proteome</keyword>
<feature type="compositionally biased region" description="Low complexity" evidence="11">
    <location>
        <begin position="238"/>
        <end position="251"/>
    </location>
</feature>
<feature type="domain" description="Peptidase C54 catalytic" evidence="12">
    <location>
        <begin position="533"/>
        <end position="796"/>
    </location>
</feature>
<feature type="compositionally biased region" description="Polar residues" evidence="11">
    <location>
        <begin position="1"/>
        <end position="20"/>
    </location>
</feature>
<evidence type="ECO:0000313" key="14">
    <source>
        <dbReference type="Proteomes" id="UP000789831"/>
    </source>
</evidence>
<sequence length="899" mass="101669">MSVQSVSEVTMTPPLSQPTPTIRIYTPPSSPPNTGPDEWDSIDDFSVDSLPVEESSSSSAQSPFTTSPPEEIMRDEFSSINDINDTPRNSSADFIQKMGHWLYNTRVVQYMKSDEGARVKSTYSLNTIWMLGIAYIFPEEGGAVSLPKVDRGEQTRGGRASSLFNFTMFSSSEDDEEYIETPENPEQIRNEEVSPHKLNKSRSFTQLLSEINSPQIHLTPSKGKGNVISGLRRLRSLSFSRKPTSSSSSSSPDKNSMIESSSQTDSQPNRKTRPRLPSFPFNKKSDPTDSSHSNKIIVHSEPNVTMPSSPQSPRKTSMGQNSRRPFSMVSTSSQNSIEFSNSVQSNFLQNPKKTRRKTFGFFTNREKNFNKSAPSLYPHLETDADHDPKYLGALTKATRSSYVEDESRKSRYTDPILPDDEISFSETESDNSDSRNSITKNNTTTTEHETPEQKEIINNHHSNDSSSSHYDLNKDIEIISDFSRSTSRISADMSLHPDCASKRLSDVGSFGSRRSSKSLPAIPTSLYRPDTFDFPPIEPAFHTQDTGWGCMHRTGQSLLAQAFLWVLLGRDWRVHNSQADLEISTYRKILRWFMDGTESEQYYSIHNIARMGVALDKKIGDWFGPTTLAHALKRLSVSHKDCPLVIHVPPDNIIYRNDVVSLATGELEAIDQSFINIRPNWKPIVILLPIRLGIEKLNPSYSQNLKVLFRLPQFLGIAGGRPCRSLYFVATQDNELFYLDPHFVRPAVNLDECMEFPIEDYHSTIVRTMDIAEMDPSMLLGFLYQSRQDFDDFCDRVGREMDTHFPFFTILDTCPIPRPFSRTNLSDESSVIEDDIEDLKHLVTQVEEDENNDQGVLSTQEDDEINGSKHEEVISDDDGPEQKITWSQSVLSDDNYEIL</sequence>
<keyword evidence="2" id="KW-0813">Transport</keyword>
<dbReference type="EMBL" id="CAJVPL010000135">
    <property type="protein sequence ID" value="CAG8452523.1"/>
    <property type="molecule type" value="Genomic_DNA"/>
</dbReference>
<dbReference type="GO" id="GO:0015031">
    <property type="term" value="P:protein transport"/>
    <property type="evidence" value="ECO:0007669"/>
    <property type="project" value="UniProtKB-KW"/>
</dbReference>
<dbReference type="OrthoDB" id="2960936at2759"/>
<dbReference type="GO" id="GO:0016485">
    <property type="term" value="P:protein processing"/>
    <property type="evidence" value="ECO:0007669"/>
    <property type="project" value="TreeGrafter"/>
</dbReference>
<keyword evidence="10" id="KW-0539">Nucleus</keyword>
<keyword evidence="4 10" id="KW-0645">Protease</keyword>
<dbReference type="Proteomes" id="UP000789831">
    <property type="component" value="Unassembled WGS sequence"/>
</dbReference>
<evidence type="ECO:0000313" key="13">
    <source>
        <dbReference type="EMBL" id="CAG8452523.1"/>
    </source>
</evidence>
<dbReference type="GO" id="GO:0000045">
    <property type="term" value="P:autophagosome assembly"/>
    <property type="evidence" value="ECO:0007669"/>
    <property type="project" value="TreeGrafter"/>
</dbReference>
<comment type="similarity">
    <text evidence="1 10">Belongs to the peptidase C54 family.</text>
</comment>
<dbReference type="GO" id="GO:0000423">
    <property type="term" value="P:mitophagy"/>
    <property type="evidence" value="ECO:0007669"/>
    <property type="project" value="TreeGrafter"/>
</dbReference>
<dbReference type="GO" id="GO:0019786">
    <property type="term" value="F:protein-phosphatidylethanolamide deconjugating activity"/>
    <property type="evidence" value="ECO:0007669"/>
    <property type="project" value="InterPro"/>
</dbReference>
<keyword evidence="5 10" id="KW-0378">Hydrolase</keyword>
<dbReference type="GO" id="GO:0005737">
    <property type="term" value="C:cytoplasm"/>
    <property type="evidence" value="ECO:0007669"/>
    <property type="project" value="UniProtKB-SubCell"/>
</dbReference>
<feature type="region of interest" description="Disordered" evidence="11">
    <location>
        <begin position="172"/>
        <end position="197"/>
    </location>
</feature>
<comment type="subcellular location">
    <subcellularLocation>
        <location evidence="10">Nucleus</location>
    </subcellularLocation>
    <subcellularLocation>
        <location evidence="10">Cytoplasm</location>
    </subcellularLocation>
</comment>
<accession>A0A9N8VJG7</accession>
<dbReference type="GO" id="GO:0035973">
    <property type="term" value="P:aggrephagy"/>
    <property type="evidence" value="ECO:0007669"/>
    <property type="project" value="TreeGrafter"/>
</dbReference>
<evidence type="ECO:0000256" key="6">
    <source>
        <dbReference type="ARBA" id="ARBA00022807"/>
    </source>
</evidence>
<feature type="region of interest" description="Disordered" evidence="11">
    <location>
        <begin position="847"/>
        <end position="888"/>
    </location>
</feature>
<reference evidence="13" key="1">
    <citation type="submission" date="2021-06" db="EMBL/GenBank/DDBJ databases">
        <authorList>
            <person name="Kallberg Y."/>
            <person name="Tangrot J."/>
            <person name="Rosling A."/>
        </authorList>
    </citation>
    <scope>NUCLEOTIDE SEQUENCE</scope>
    <source>
        <strain evidence="13">MT106</strain>
    </source>
</reference>
<feature type="compositionally biased region" description="Polar residues" evidence="11">
    <location>
        <begin position="252"/>
        <end position="269"/>
    </location>
</feature>
<evidence type="ECO:0000256" key="5">
    <source>
        <dbReference type="ARBA" id="ARBA00022801"/>
    </source>
</evidence>
<evidence type="ECO:0000256" key="11">
    <source>
        <dbReference type="SAM" id="MobiDB-lite"/>
    </source>
</evidence>
<comment type="function">
    <text evidence="10">Required for selective autophagic degradation of the nucleus (nucleophagy) as well as for mitophagy which contributes to regulate mitochondrial quantity and quality by eliminating the mitochondria to a basal level to fulfill cellular energy requirements and preventing excess ROS production.</text>
</comment>
<feature type="region of interest" description="Disordered" evidence="11">
    <location>
        <begin position="1"/>
        <end position="70"/>
    </location>
</feature>
<evidence type="ECO:0000256" key="10">
    <source>
        <dbReference type="RuleBase" id="RU363115"/>
    </source>
</evidence>
<dbReference type="SUPFAM" id="SSF54001">
    <property type="entry name" value="Cysteine proteinases"/>
    <property type="match status" value="1"/>
</dbReference>
<feature type="compositionally biased region" description="Basic and acidic residues" evidence="11">
    <location>
        <begin position="186"/>
        <end position="195"/>
    </location>
</feature>
<dbReference type="InterPro" id="IPR038765">
    <property type="entry name" value="Papain-like_cys_pep_sf"/>
</dbReference>
<evidence type="ECO:0000256" key="9">
    <source>
        <dbReference type="ARBA" id="ARBA00029362"/>
    </source>
</evidence>
<dbReference type="Pfam" id="PF03416">
    <property type="entry name" value="Peptidase_C54"/>
    <property type="match status" value="1"/>
</dbReference>
<feature type="compositionally biased region" description="Polar residues" evidence="11">
    <location>
        <begin position="302"/>
        <end position="330"/>
    </location>
</feature>
<evidence type="ECO:0000256" key="4">
    <source>
        <dbReference type="ARBA" id="ARBA00022670"/>
    </source>
</evidence>
<dbReference type="InterPro" id="IPR005078">
    <property type="entry name" value="Peptidase_C54"/>
</dbReference>
<dbReference type="GO" id="GO:0034727">
    <property type="term" value="P:piecemeal microautophagy of the nucleus"/>
    <property type="evidence" value="ECO:0007669"/>
    <property type="project" value="TreeGrafter"/>
</dbReference>
<proteinExistence type="inferred from homology"/>
<dbReference type="PANTHER" id="PTHR22624:SF49">
    <property type="entry name" value="CYSTEINE PROTEASE"/>
    <property type="match status" value="1"/>
</dbReference>
<comment type="catalytic activity">
    <reaction evidence="9">
        <text>[protein]-C-terminal L-amino acid-glycyl-phosphatidylethanolamide + H2O = [protein]-C-terminal L-amino acid-glycine + a 1,2-diacyl-sn-glycero-3-phosphoethanolamine</text>
        <dbReference type="Rhea" id="RHEA:67548"/>
        <dbReference type="Rhea" id="RHEA-COMP:17323"/>
        <dbReference type="Rhea" id="RHEA-COMP:17324"/>
        <dbReference type="ChEBI" id="CHEBI:15377"/>
        <dbReference type="ChEBI" id="CHEBI:64612"/>
        <dbReference type="ChEBI" id="CHEBI:172940"/>
        <dbReference type="ChEBI" id="CHEBI:172941"/>
    </reaction>
    <physiologicalReaction direction="left-to-right" evidence="9">
        <dbReference type="Rhea" id="RHEA:67549"/>
    </physiologicalReaction>
</comment>
<feature type="region of interest" description="Disordered" evidence="11">
    <location>
        <begin position="238"/>
        <end position="330"/>
    </location>
</feature>
<keyword evidence="8" id="KW-0072">Autophagy</keyword>
<gene>
    <name evidence="13" type="ORF">AGERDE_LOCUS1813</name>
</gene>
<evidence type="ECO:0000256" key="8">
    <source>
        <dbReference type="ARBA" id="ARBA00023006"/>
    </source>
</evidence>
<feature type="compositionally biased region" description="Acidic residues" evidence="11">
    <location>
        <begin position="417"/>
        <end position="431"/>
    </location>
</feature>